<evidence type="ECO:0000313" key="19">
    <source>
        <dbReference type="Proteomes" id="UP000531659"/>
    </source>
</evidence>
<dbReference type="InterPro" id="IPR003660">
    <property type="entry name" value="HAMP_dom"/>
</dbReference>
<feature type="transmembrane region" description="Helical" evidence="14">
    <location>
        <begin position="155"/>
        <end position="174"/>
    </location>
</feature>
<evidence type="ECO:0000256" key="7">
    <source>
        <dbReference type="ARBA" id="ARBA00022679"/>
    </source>
</evidence>
<dbReference type="PROSITE" id="PS50109">
    <property type="entry name" value="HIS_KIN"/>
    <property type="match status" value="1"/>
</dbReference>
<dbReference type="InterPro" id="IPR003594">
    <property type="entry name" value="HATPase_dom"/>
</dbReference>
<dbReference type="SUPFAM" id="SSF158472">
    <property type="entry name" value="HAMP domain-like"/>
    <property type="match status" value="1"/>
</dbReference>
<dbReference type="SMART" id="SM00388">
    <property type="entry name" value="HisKA"/>
    <property type="match status" value="1"/>
</dbReference>
<protein>
    <recommendedName>
        <fullName evidence="4">histidine kinase</fullName>
        <ecNumber evidence="4">2.7.13.3</ecNumber>
    </recommendedName>
</protein>
<dbReference type="PANTHER" id="PTHR45453">
    <property type="entry name" value="PHOSPHATE REGULON SENSOR PROTEIN PHOR"/>
    <property type="match status" value="1"/>
</dbReference>
<comment type="subcellular location">
    <subcellularLocation>
        <location evidence="2">Cell membrane</location>
    </subcellularLocation>
    <subcellularLocation>
        <location evidence="3">Membrane raft</location>
        <topology evidence="3">Multi-pass membrane protein</topology>
    </subcellularLocation>
</comment>
<dbReference type="Gene3D" id="3.30.565.10">
    <property type="entry name" value="Histidine kinase-like ATPase, C-terminal domain"/>
    <property type="match status" value="1"/>
</dbReference>
<feature type="domain" description="HAMP" evidence="17">
    <location>
        <begin position="178"/>
        <end position="230"/>
    </location>
</feature>
<dbReference type="GO" id="GO:0006355">
    <property type="term" value="P:regulation of DNA-templated transcription"/>
    <property type="evidence" value="ECO:0007669"/>
    <property type="project" value="InterPro"/>
</dbReference>
<dbReference type="EC" id="2.7.13.3" evidence="4"/>
<evidence type="ECO:0000256" key="8">
    <source>
        <dbReference type="ARBA" id="ARBA00022741"/>
    </source>
</evidence>
<dbReference type="SMART" id="SM00387">
    <property type="entry name" value="HATPase_c"/>
    <property type="match status" value="1"/>
</dbReference>
<dbReference type="PROSITE" id="PS50112">
    <property type="entry name" value="PAS"/>
    <property type="match status" value="1"/>
</dbReference>
<dbReference type="InterPro" id="IPR000014">
    <property type="entry name" value="PAS"/>
</dbReference>
<feature type="transmembrane region" description="Helical" evidence="14">
    <location>
        <begin position="6"/>
        <end position="30"/>
    </location>
</feature>
<evidence type="ECO:0000256" key="12">
    <source>
        <dbReference type="ARBA" id="ARBA00023136"/>
    </source>
</evidence>
<dbReference type="NCBIfam" id="NF046044">
    <property type="entry name" value="PnpS"/>
    <property type="match status" value="1"/>
</dbReference>
<dbReference type="FunFam" id="1.10.287.130:FF:000001">
    <property type="entry name" value="Two-component sensor histidine kinase"/>
    <property type="match status" value="1"/>
</dbReference>
<dbReference type="InterPro" id="IPR005467">
    <property type="entry name" value="His_kinase_dom"/>
</dbReference>
<evidence type="ECO:0000259" key="15">
    <source>
        <dbReference type="PROSITE" id="PS50109"/>
    </source>
</evidence>
<keyword evidence="9" id="KW-0418">Kinase</keyword>
<dbReference type="CDD" id="cd00082">
    <property type="entry name" value="HisKA"/>
    <property type="match status" value="1"/>
</dbReference>
<dbReference type="Pfam" id="PF02518">
    <property type="entry name" value="HATPase_c"/>
    <property type="match status" value="1"/>
</dbReference>
<keyword evidence="10" id="KW-0067">ATP-binding</keyword>
<dbReference type="SUPFAM" id="SSF55785">
    <property type="entry name" value="PYP-like sensor domain (PAS domain)"/>
    <property type="match status" value="1"/>
</dbReference>
<dbReference type="CDD" id="cd06225">
    <property type="entry name" value="HAMP"/>
    <property type="match status" value="1"/>
</dbReference>
<dbReference type="Pfam" id="PF00989">
    <property type="entry name" value="PAS"/>
    <property type="match status" value="1"/>
</dbReference>
<dbReference type="InterPro" id="IPR036890">
    <property type="entry name" value="HATPase_C_sf"/>
</dbReference>
<keyword evidence="6" id="KW-0597">Phosphoprotein</keyword>
<dbReference type="Gene3D" id="3.30.450.20">
    <property type="entry name" value="PAS domain"/>
    <property type="match status" value="1"/>
</dbReference>
<evidence type="ECO:0000256" key="9">
    <source>
        <dbReference type="ARBA" id="ARBA00022777"/>
    </source>
</evidence>
<reference evidence="18 19" key="1">
    <citation type="submission" date="2020-05" db="EMBL/GenBank/DDBJ databases">
        <title>Complete genome of Clostridium estertheticum subspecies estertheticum, isolated from Vacuum packed lamb meat from New Zealand imported to Switzerland.</title>
        <authorList>
            <person name="Wambui J."/>
            <person name="Stevens M.J.A."/>
            <person name="Stephan R."/>
        </authorList>
    </citation>
    <scope>NUCLEOTIDE SEQUENCE [LARGE SCALE GENOMIC DNA]</scope>
    <source>
        <strain evidence="18 19">CEST001</strain>
    </source>
</reference>
<dbReference type="Proteomes" id="UP000531659">
    <property type="component" value="Unassembled WGS sequence"/>
</dbReference>
<evidence type="ECO:0000256" key="4">
    <source>
        <dbReference type="ARBA" id="ARBA00012438"/>
    </source>
</evidence>
<proteinExistence type="predicted"/>
<dbReference type="SMART" id="SM00304">
    <property type="entry name" value="HAMP"/>
    <property type="match status" value="1"/>
</dbReference>
<dbReference type="InterPro" id="IPR035965">
    <property type="entry name" value="PAS-like_dom_sf"/>
</dbReference>
<dbReference type="GO" id="GO:0045121">
    <property type="term" value="C:membrane raft"/>
    <property type="evidence" value="ECO:0007669"/>
    <property type="project" value="UniProtKB-SubCell"/>
</dbReference>
<dbReference type="GO" id="GO:0016036">
    <property type="term" value="P:cellular response to phosphate starvation"/>
    <property type="evidence" value="ECO:0007669"/>
    <property type="project" value="TreeGrafter"/>
</dbReference>
<keyword evidence="12 14" id="KW-0472">Membrane</keyword>
<dbReference type="SUPFAM" id="SSF47384">
    <property type="entry name" value="Homodimeric domain of signal transducing histidine kinase"/>
    <property type="match status" value="1"/>
</dbReference>
<dbReference type="GeneID" id="83593102"/>
<gene>
    <name evidence="18" type="ORF">HLQ16_10795</name>
</gene>
<dbReference type="GO" id="GO:0005886">
    <property type="term" value="C:plasma membrane"/>
    <property type="evidence" value="ECO:0007669"/>
    <property type="project" value="UniProtKB-SubCell"/>
</dbReference>
<dbReference type="AlphaFoldDB" id="A0A7Y3SXH4"/>
<evidence type="ECO:0000256" key="10">
    <source>
        <dbReference type="ARBA" id="ARBA00022840"/>
    </source>
</evidence>
<dbReference type="InterPro" id="IPR003661">
    <property type="entry name" value="HisK_dim/P_dom"/>
</dbReference>
<evidence type="ECO:0000256" key="13">
    <source>
        <dbReference type="SAM" id="Coils"/>
    </source>
</evidence>
<dbReference type="SMART" id="SM00091">
    <property type="entry name" value="PAS"/>
    <property type="match status" value="1"/>
</dbReference>
<dbReference type="Gene3D" id="1.10.287.130">
    <property type="match status" value="1"/>
</dbReference>
<dbReference type="EMBL" id="JABEYB010000007">
    <property type="protein sequence ID" value="NNU76417.1"/>
    <property type="molecule type" value="Genomic_DNA"/>
</dbReference>
<feature type="coiled-coil region" evidence="13">
    <location>
        <begin position="215"/>
        <end position="242"/>
    </location>
</feature>
<evidence type="ECO:0000259" key="17">
    <source>
        <dbReference type="PROSITE" id="PS50885"/>
    </source>
</evidence>
<dbReference type="PROSITE" id="PS50885">
    <property type="entry name" value="HAMP"/>
    <property type="match status" value="1"/>
</dbReference>
<evidence type="ECO:0000256" key="6">
    <source>
        <dbReference type="ARBA" id="ARBA00022553"/>
    </source>
</evidence>
<dbReference type="SUPFAM" id="SSF55874">
    <property type="entry name" value="ATPase domain of HSP90 chaperone/DNA topoisomerase II/histidine kinase"/>
    <property type="match status" value="1"/>
</dbReference>
<evidence type="ECO:0000259" key="16">
    <source>
        <dbReference type="PROSITE" id="PS50112"/>
    </source>
</evidence>
<keyword evidence="14" id="KW-0812">Transmembrane</keyword>
<dbReference type="InterPro" id="IPR013767">
    <property type="entry name" value="PAS_fold"/>
</dbReference>
<dbReference type="PRINTS" id="PR00344">
    <property type="entry name" value="BCTRLSENSOR"/>
</dbReference>
<evidence type="ECO:0000256" key="3">
    <source>
        <dbReference type="ARBA" id="ARBA00004314"/>
    </source>
</evidence>
<evidence type="ECO:0000313" key="18">
    <source>
        <dbReference type="EMBL" id="NNU76417.1"/>
    </source>
</evidence>
<sequence>MKKKLLIYLLSTVIFIFVVVTLLIVSIFNYEYEENLKDKLQINNNMIISLLQSNNLKDHQKFFTQNLKSSELRVTYIDKKGKVLYDSTVDASSMDNHNVRQEIVKARRNGTGYSVRYSDSTKKHMMYFATEFGDGFIIRSSNPLKIVSGLGSKYFKLYILAIIFSAIMSIWFSLKLSYIIVRPITDLIFITSRISKGEFHRRVSILSNGEIGQLAKNFNEMADKLESTLNEVTDKQNRLEAILQSMDSGVIAVDRKNRVIIINPYAKKIFGITKDIIGQNLLDNIRNFELENILHKSDDNYKEIRIAWPKERELRIKTADIINANDHIGTVAVVQDITEVKKLENMRTQFVANVSHELKTPLTSIKGFAETLKYVDDVETKEKFLNIINEEADRLTRLITDILTLSHIEQQKEVKTEKINVNKIVKDVYNLMKNTADLKGIQLSVKQQNVNILIGDTDRFKQMLINLVDNGINYSESGNSVCIGTEGKTDGFILWVQDTGVGIAKDQIPRLFERFYRVDKARSRSKGGTGLGLAIVKHIVLEFNGKIYVESQLEVGSKFIIEIPYQD</sequence>
<dbReference type="Pfam" id="PF00672">
    <property type="entry name" value="HAMP"/>
    <property type="match status" value="1"/>
</dbReference>
<name>A0A7Y3SXH4_9CLOT</name>
<dbReference type="PANTHER" id="PTHR45453:SF1">
    <property type="entry name" value="PHOSPHATE REGULON SENSOR PROTEIN PHOR"/>
    <property type="match status" value="1"/>
</dbReference>
<evidence type="ECO:0000256" key="11">
    <source>
        <dbReference type="ARBA" id="ARBA00023012"/>
    </source>
</evidence>
<keyword evidence="13" id="KW-0175">Coiled coil</keyword>
<evidence type="ECO:0000256" key="1">
    <source>
        <dbReference type="ARBA" id="ARBA00000085"/>
    </source>
</evidence>
<accession>A0A7Y3SXH4</accession>
<evidence type="ECO:0000256" key="5">
    <source>
        <dbReference type="ARBA" id="ARBA00022475"/>
    </source>
</evidence>
<keyword evidence="8" id="KW-0547">Nucleotide-binding</keyword>
<dbReference type="InterPro" id="IPR050351">
    <property type="entry name" value="BphY/WalK/GraS-like"/>
</dbReference>
<feature type="domain" description="PAS" evidence="16">
    <location>
        <begin position="235"/>
        <end position="275"/>
    </location>
</feature>
<comment type="catalytic activity">
    <reaction evidence="1">
        <text>ATP + protein L-histidine = ADP + protein N-phospho-L-histidine.</text>
        <dbReference type="EC" id="2.7.13.3"/>
    </reaction>
</comment>
<dbReference type="InterPro" id="IPR036097">
    <property type="entry name" value="HisK_dim/P_sf"/>
</dbReference>
<dbReference type="RefSeq" id="WP_171297097.1">
    <property type="nucleotide sequence ID" value="NZ_CP077615.1"/>
</dbReference>
<evidence type="ECO:0000256" key="14">
    <source>
        <dbReference type="SAM" id="Phobius"/>
    </source>
</evidence>
<dbReference type="Gene3D" id="6.10.340.10">
    <property type="match status" value="1"/>
</dbReference>
<keyword evidence="11" id="KW-0902">Two-component regulatory system</keyword>
<feature type="domain" description="Histidine kinase" evidence="15">
    <location>
        <begin position="353"/>
        <end position="567"/>
    </location>
</feature>
<dbReference type="CDD" id="cd00075">
    <property type="entry name" value="HATPase"/>
    <property type="match status" value="1"/>
</dbReference>
<dbReference type="GO" id="GO:0004721">
    <property type="term" value="F:phosphoprotein phosphatase activity"/>
    <property type="evidence" value="ECO:0007669"/>
    <property type="project" value="TreeGrafter"/>
</dbReference>
<dbReference type="FunFam" id="3.30.565.10:FF:000023">
    <property type="entry name" value="PAS domain-containing sensor histidine kinase"/>
    <property type="match status" value="1"/>
</dbReference>
<keyword evidence="5" id="KW-1003">Cell membrane</keyword>
<keyword evidence="14" id="KW-1133">Transmembrane helix</keyword>
<dbReference type="NCBIfam" id="TIGR00229">
    <property type="entry name" value="sensory_box"/>
    <property type="match status" value="1"/>
</dbReference>
<dbReference type="Pfam" id="PF16736">
    <property type="entry name" value="sCache_like"/>
    <property type="match status" value="1"/>
</dbReference>
<dbReference type="CDD" id="cd00130">
    <property type="entry name" value="PAS"/>
    <property type="match status" value="1"/>
</dbReference>
<dbReference type="Pfam" id="PF00512">
    <property type="entry name" value="HisKA"/>
    <property type="match status" value="1"/>
</dbReference>
<dbReference type="InterPro" id="IPR031967">
    <property type="entry name" value="PhoR_single_Cache-like_dom"/>
</dbReference>
<dbReference type="InterPro" id="IPR004358">
    <property type="entry name" value="Sig_transdc_His_kin-like_C"/>
</dbReference>
<dbReference type="GO" id="GO:0000155">
    <property type="term" value="F:phosphorelay sensor kinase activity"/>
    <property type="evidence" value="ECO:0007669"/>
    <property type="project" value="InterPro"/>
</dbReference>
<organism evidence="18 19">
    <name type="scientific">Clostridium estertheticum</name>
    <dbReference type="NCBI Taxonomy" id="238834"/>
    <lineage>
        <taxon>Bacteria</taxon>
        <taxon>Bacillati</taxon>
        <taxon>Bacillota</taxon>
        <taxon>Clostridia</taxon>
        <taxon>Eubacteriales</taxon>
        <taxon>Clostridiaceae</taxon>
        <taxon>Clostridium</taxon>
    </lineage>
</organism>
<comment type="caution">
    <text evidence="18">The sequence shown here is derived from an EMBL/GenBank/DDBJ whole genome shotgun (WGS) entry which is preliminary data.</text>
</comment>
<evidence type="ECO:0000256" key="2">
    <source>
        <dbReference type="ARBA" id="ARBA00004236"/>
    </source>
</evidence>
<dbReference type="GO" id="GO:0005524">
    <property type="term" value="F:ATP binding"/>
    <property type="evidence" value="ECO:0007669"/>
    <property type="project" value="UniProtKB-KW"/>
</dbReference>
<keyword evidence="7" id="KW-0808">Transferase</keyword>